<dbReference type="Proteomes" id="UP000250169">
    <property type="component" value="Unassembled WGS sequence"/>
</dbReference>
<reference evidence="1 2" key="1">
    <citation type="submission" date="2018-06" db="EMBL/GenBank/DDBJ databases">
        <authorList>
            <consortium name="Pathogen Informatics"/>
            <person name="Doyle S."/>
        </authorList>
    </citation>
    <scope>NUCLEOTIDE SEQUENCE [LARGE SCALE GENOMIC DNA]</scope>
    <source>
        <strain evidence="1 2">NCTC11545</strain>
    </source>
</reference>
<evidence type="ECO:0000313" key="1">
    <source>
        <dbReference type="EMBL" id="SQA94975.1"/>
    </source>
</evidence>
<name>A0A2X2T6X7_CAPOC</name>
<evidence type="ECO:0000313" key="2">
    <source>
        <dbReference type="Proteomes" id="UP000250169"/>
    </source>
</evidence>
<gene>
    <name evidence="1" type="ORF">NCTC11545_02179</name>
</gene>
<accession>A0A2X2T6X7</accession>
<proteinExistence type="predicted"/>
<dbReference type="EMBL" id="UAVS01000008">
    <property type="protein sequence ID" value="SQA94975.1"/>
    <property type="molecule type" value="Genomic_DNA"/>
</dbReference>
<dbReference type="AlphaFoldDB" id="A0A2X2T6X7"/>
<sequence length="43" mass="5093">MMGRDLNSYLIGRRKIELSEGNEKYQKHTESNFEEKRLLGGYT</sequence>
<protein>
    <submittedName>
        <fullName evidence="1">Uncharacterized protein</fullName>
    </submittedName>
</protein>
<organism evidence="1 2">
    <name type="scientific">Capnocytophaga ochracea</name>
    <dbReference type="NCBI Taxonomy" id="1018"/>
    <lineage>
        <taxon>Bacteria</taxon>
        <taxon>Pseudomonadati</taxon>
        <taxon>Bacteroidota</taxon>
        <taxon>Flavobacteriia</taxon>
        <taxon>Flavobacteriales</taxon>
        <taxon>Flavobacteriaceae</taxon>
        <taxon>Capnocytophaga</taxon>
    </lineage>
</organism>